<evidence type="ECO:0000259" key="1">
    <source>
        <dbReference type="Pfam" id="PF13456"/>
    </source>
</evidence>
<dbReference type="GO" id="GO:0004523">
    <property type="term" value="F:RNA-DNA hybrid ribonuclease activity"/>
    <property type="evidence" value="ECO:0007669"/>
    <property type="project" value="InterPro"/>
</dbReference>
<dbReference type="CDD" id="cd09279">
    <property type="entry name" value="RNase_HI_like"/>
    <property type="match status" value="1"/>
</dbReference>
<proteinExistence type="predicted"/>
<dbReference type="SUPFAM" id="SSF53098">
    <property type="entry name" value="Ribonuclease H-like"/>
    <property type="match status" value="1"/>
</dbReference>
<dbReference type="InterPro" id="IPR012337">
    <property type="entry name" value="RNaseH-like_sf"/>
</dbReference>
<keyword evidence="3" id="KW-1185">Reference proteome</keyword>
<dbReference type="OrthoDB" id="1736889at2759"/>
<evidence type="ECO:0000313" key="3">
    <source>
        <dbReference type="Proteomes" id="UP000257109"/>
    </source>
</evidence>
<dbReference type="InterPro" id="IPR002156">
    <property type="entry name" value="RNaseH_domain"/>
</dbReference>
<dbReference type="EMBL" id="QJKJ01010431">
    <property type="protein sequence ID" value="RDX73711.1"/>
    <property type="molecule type" value="Genomic_DNA"/>
</dbReference>
<protein>
    <recommendedName>
        <fullName evidence="1">RNase H type-1 domain-containing protein</fullName>
    </recommendedName>
</protein>
<feature type="domain" description="RNase H type-1" evidence="1">
    <location>
        <begin position="38"/>
        <end position="122"/>
    </location>
</feature>
<dbReference type="PANTHER" id="PTHR48475">
    <property type="entry name" value="RIBONUCLEASE H"/>
    <property type="match status" value="1"/>
</dbReference>
<dbReference type="Proteomes" id="UP000257109">
    <property type="component" value="Unassembled WGS sequence"/>
</dbReference>
<organism evidence="2 3">
    <name type="scientific">Mucuna pruriens</name>
    <name type="common">Velvet bean</name>
    <name type="synonym">Dolichos pruriens</name>
    <dbReference type="NCBI Taxonomy" id="157652"/>
    <lineage>
        <taxon>Eukaryota</taxon>
        <taxon>Viridiplantae</taxon>
        <taxon>Streptophyta</taxon>
        <taxon>Embryophyta</taxon>
        <taxon>Tracheophyta</taxon>
        <taxon>Spermatophyta</taxon>
        <taxon>Magnoliopsida</taxon>
        <taxon>eudicotyledons</taxon>
        <taxon>Gunneridae</taxon>
        <taxon>Pentapetalae</taxon>
        <taxon>rosids</taxon>
        <taxon>fabids</taxon>
        <taxon>Fabales</taxon>
        <taxon>Fabaceae</taxon>
        <taxon>Papilionoideae</taxon>
        <taxon>50 kb inversion clade</taxon>
        <taxon>NPAAA clade</taxon>
        <taxon>indigoferoid/millettioid clade</taxon>
        <taxon>Phaseoleae</taxon>
        <taxon>Mucuna</taxon>
    </lineage>
</organism>
<dbReference type="Pfam" id="PF13456">
    <property type="entry name" value="RVT_3"/>
    <property type="match status" value="1"/>
</dbReference>
<comment type="caution">
    <text evidence="2">The sequence shown here is derived from an EMBL/GenBank/DDBJ whole genome shotgun (WGS) entry which is preliminary data.</text>
</comment>
<dbReference type="Gene3D" id="3.30.420.10">
    <property type="entry name" value="Ribonuclease H-like superfamily/Ribonuclease H"/>
    <property type="match status" value="1"/>
</dbReference>
<accession>A0A371F604</accession>
<dbReference type="InterPro" id="IPR036397">
    <property type="entry name" value="RNaseH_sf"/>
</dbReference>
<gene>
    <name evidence="2" type="ORF">CR513_46632</name>
</gene>
<dbReference type="PANTHER" id="PTHR48475:SF1">
    <property type="entry name" value="RNASE H TYPE-1 DOMAIN-CONTAINING PROTEIN"/>
    <property type="match status" value="1"/>
</dbReference>
<feature type="non-terminal residue" evidence="2">
    <location>
        <position position="1"/>
    </location>
</feature>
<name>A0A371F604_MUCPR</name>
<sequence length="257" mass="29510">MTTKEAESESESDGWKLWFDGASNLLGNEIGAMLASLDGQCSPFSTRLGFNYTNNMVEYEACAMGIAMALEHQVKKLKVFGDSALVNYQLRREWETHDARLILYHNHIMEMSEHFDKLTFHYKVNALATLSSMLQVNKEQEMTIHLDQDEVGVDDQPWYHNIKKYLEEGAYPPRAFENDKRTQRRLVVGFFLSETILYKKSADWTLLCCINDKKPRESWRNCMKGPSAPTPMATPKLAKSSELIITGPKWSRIAINM</sequence>
<dbReference type="GO" id="GO:0003676">
    <property type="term" value="F:nucleic acid binding"/>
    <property type="evidence" value="ECO:0007669"/>
    <property type="project" value="InterPro"/>
</dbReference>
<reference evidence="2" key="1">
    <citation type="submission" date="2018-05" db="EMBL/GenBank/DDBJ databases">
        <title>Draft genome of Mucuna pruriens seed.</title>
        <authorList>
            <person name="Nnadi N.E."/>
            <person name="Vos R."/>
            <person name="Hasami M.H."/>
            <person name="Devisetty U.K."/>
            <person name="Aguiy J.C."/>
        </authorList>
    </citation>
    <scope>NUCLEOTIDE SEQUENCE [LARGE SCALE GENOMIC DNA]</scope>
    <source>
        <strain evidence="2">JCA_2017</strain>
    </source>
</reference>
<evidence type="ECO:0000313" key="2">
    <source>
        <dbReference type="EMBL" id="RDX73711.1"/>
    </source>
</evidence>
<dbReference type="AlphaFoldDB" id="A0A371F604"/>